<dbReference type="InterPro" id="IPR017853">
    <property type="entry name" value="GH"/>
</dbReference>
<dbReference type="SMART" id="SM01081">
    <property type="entry name" value="CHB_HEX"/>
    <property type="match status" value="1"/>
</dbReference>
<dbReference type="SUPFAM" id="SSF51445">
    <property type="entry name" value="(Trans)glycosidases"/>
    <property type="match status" value="1"/>
</dbReference>
<dbReference type="SUPFAM" id="SSF55545">
    <property type="entry name" value="beta-N-acetylhexosaminidase-like domain"/>
    <property type="match status" value="1"/>
</dbReference>
<dbReference type="Gene3D" id="2.60.40.290">
    <property type="match status" value="1"/>
</dbReference>
<dbReference type="GO" id="GO:0016020">
    <property type="term" value="C:membrane"/>
    <property type="evidence" value="ECO:0007669"/>
    <property type="project" value="TreeGrafter"/>
</dbReference>
<sequence>MSPYLLRICRLLPPSLRCGPNRAFQICAAVVVIYILYKISGISRGEDEVKTHIASASSQEGGGAMHHQPEETQNKGVEPDIPPGSTEEMLRYISNNLDVYYEVVDNTGTIDDIDKAIHKVQVTLTNEGEATITATGTWSIYFYMVFMLQNKQWPYPEGYVIRGSGFKLYHVGGHLFCLTPLTDTKITPGEKVVIKLDCQAWSVAKTDVMPNWYVTAEGHEPQIIQCTAGETLAFVAPFSRPQQYKRLKQDQFNPFTPSQRYEKNDKIKYRKDGLLLVIPTPVELRADRKRLISFKYQDWVLAMDKELDVSVFVDKLNEMGVKLSSGSPPATKVIRVAQGSVSIKLDGRVVENHPESYSLTVNGRLSRIDIVAPASPGAFYAMQSLFALMNEEGAVPHIVMKDAPRFIHRGLMLDVARNFFPPEDLYPVMEVMAMFKMNKLHLHLSDDEGWRVEIEKLPELTEIGGRRRHDLSEKTGILPQLGSGPHDMSSGSGYYTASDYRDILKYATDRHIEIIPEIDLPGHAHAAVRAMEARYARLMKAGKSEEAGEFRLRDPADTSQYKSVQKFTDGVVNPCLESTFRFVEEVIKGLIKLHQEVAPLKRIHIGGDEVPAGVWEGSPACSGRQRKEIQEGFVRRVAKIAADLDLDITTWDDGMLHEEKPFERSSIPNKQPRVNAWMNPWEWGAAGRGYAMANAGYEVIMTQATHLYFDHAYEPDPEERGFYWATRYTDTERVFGFMPDDLWANLDKDLWGNKLTLEKYCKDFQCTKLEKPENIVGMEACLWSETVRMNHQMESMLFPRAIALAERAWHKDSWELVTNPESRERAKRRAWELFANTLGQKELPRLDMMQVSYRLPPPGVKVMSGKLYANCAFPGLQIVYAIAKDEAEEEEDIGIQWIPYSEPVSIQGFIKVKVATRFEGSKYTSRVITMNIAPRDKTLL</sequence>
<dbReference type="Gene3D" id="2.60.40.10">
    <property type="entry name" value="Immunoglobulins"/>
    <property type="match status" value="1"/>
</dbReference>
<protein>
    <recommendedName>
        <fullName evidence="3">beta-N-acetylhexosaminidase</fullName>
        <ecNumber evidence="3">3.2.1.52</ecNumber>
    </recommendedName>
    <alternativeName>
        <fullName evidence="6">Beta-N-acetylhexosaminidase</fullName>
    </alternativeName>
    <alternativeName>
        <fullName evidence="7">N-acetyl-beta-glucosaminidase</fullName>
    </alternativeName>
</protein>
<comment type="similarity">
    <text evidence="2">Belongs to the glycosyl hydrolase 20 family.</text>
</comment>
<evidence type="ECO:0000256" key="5">
    <source>
        <dbReference type="ARBA" id="ARBA00023295"/>
    </source>
</evidence>
<reference evidence="12 13" key="1">
    <citation type="submission" date="2025-04" db="UniProtKB">
        <authorList>
            <consortium name="RefSeq"/>
        </authorList>
    </citation>
    <scope>IDENTIFICATION</scope>
    <source>
        <tissue evidence="12 13">Gonads</tissue>
    </source>
</reference>
<dbReference type="GeneID" id="106171729"/>
<evidence type="ECO:0000313" key="11">
    <source>
        <dbReference type="Proteomes" id="UP000085678"/>
    </source>
</evidence>
<dbReference type="InterPro" id="IPR012291">
    <property type="entry name" value="CBM2_carb-bd_dom_sf"/>
</dbReference>
<dbReference type="SUPFAM" id="SSF49384">
    <property type="entry name" value="Carbohydrate-binding domain"/>
    <property type="match status" value="1"/>
</dbReference>
<dbReference type="GO" id="GO:0004563">
    <property type="term" value="F:beta-N-acetylhexosaminidase activity"/>
    <property type="evidence" value="ECO:0007669"/>
    <property type="project" value="UniProtKB-EC"/>
</dbReference>
<dbReference type="STRING" id="7574.A0A1S3JBR6"/>
<dbReference type="Gene3D" id="3.20.20.80">
    <property type="entry name" value="Glycosidases"/>
    <property type="match status" value="1"/>
</dbReference>
<dbReference type="InterPro" id="IPR013783">
    <property type="entry name" value="Ig-like_fold"/>
</dbReference>
<dbReference type="PANTHER" id="PTHR22600:SF57">
    <property type="entry name" value="BETA-N-ACETYLHEXOSAMINIDASE"/>
    <property type="match status" value="1"/>
</dbReference>
<dbReference type="InterPro" id="IPR014756">
    <property type="entry name" value="Ig_E-set"/>
</dbReference>
<evidence type="ECO:0000256" key="3">
    <source>
        <dbReference type="ARBA" id="ARBA00012663"/>
    </source>
</evidence>
<feature type="active site" description="Proton donor" evidence="8">
    <location>
        <position position="609"/>
    </location>
</feature>
<dbReference type="GO" id="GO:0005975">
    <property type="term" value="P:carbohydrate metabolic process"/>
    <property type="evidence" value="ECO:0007669"/>
    <property type="project" value="InterPro"/>
</dbReference>
<evidence type="ECO:0000256" key="7">
    <source>
        <dbReference type="ARBA" id="ARBA00033000"/>
    </source>
</evidence>
<dbReference type="InterPro" id="IPR004866">
    <property type="entry name" value="CHB/HEX_N_dom"/>
</dbReference>
<dbReference type="InterPro" id="IPR004867">
    <property type="entry name" value="CHB_C_dom"/>
</dbReference>
<dbReference type="PANTHER" id="PTHR22600">
    <property type="entry name" value="BETA-HEXOSAMINIDASE"/>
    <property type="match status" value="1"/>
</dbReference>
<evidence type="ECO:0000259" key="10">
    <source>
        <dbReference type="SMART" id="SM01081"/>
    </source>
</evidence>
<dbReference type="Proteomes" id="UP000085678">
    <property type="component" value="Unplaced"/>
</dbReference>
<dbReference type="RefSeq" id="XP_013407631.1">
    <property type="nucleotide sequence ID" value="XM_013552177.1"/>
</dbReference>
<keyword evidence="4" id="KW-0378">Hydrolase</keyword>
<dbReference type="Pfam" id="PF03173">
    <property type="entry name" value="CHB_HEX"/>
    <property type="match status" value="1"/>
</dbReference>
<evidence type="ECO:0000313" key="12">
    <source>
        <dbReference type="RefSeq" id="XP_013407630.1"/>
    </source>
</evidence>
<dbReference type="InterPro" id="IPR015883">
    <property type="entry name" value="Glyco_hydro_20_cat"/>
</dbReference>
<dbReference type="AlphaFoldDB" id="A0A1S3JBR6"/>
<accession>A0A1S3JBR6</accession>
<dbReference type="GO" id="GO:0030247">
    <property type="term" value="F:polysaccharide binding"/>
    <property type="evidence" value="ECO:0007669"/>
    <property type="project" value="InterPro"/>
</dbReference>
<evidence type="ECO:0000256" key="2">
    <source>
        <dbReference type="ARBA" id="ARBA00006285"/>
    </source>
</evidence>
<dbReference type="OMA" id="HINGDWY"/>
<dbReference type="InterPro" id="IPR015882">
    <property type="entry name" value="HEX_bac_N"/>
</dbReference>
<keyword evidence="11" id="KW-1185">Reference proteome</keyword>
<dbReference type="Gene3D" id="3.30.379.10">
    <property type="entry name" value="Chitobiase/beta-hexosaminidase domain 2-like"/>
    <property type="match status" value="1"/>
</dbReference>
<dbReference type="GO" id="GO:0030203">
    <property type="term" value="P:glycosaminoglycan metabolic process"/>
    <property type="evidence" value="ECO:0007669"/>
    <property type="project" value="TreeGrafter"/>
</dbReference>
<dbReference type="InterPro" id="IPR025705">
    <property type="entry name" value="Beta_hexosaminidase_sua/sub"/>
</dbReference>
<evidence type="ECO:0000313" key="13">
    <source>
        <dbReference type="RefSeq" id="XP_013407631.1"/>
    </source>
</evidence>
<evidence type="ECO:0000256" key="4">
    <source>
        <dbReference type="ARBA" id="ARBA00022801"/>
    </source>
</evidence>
<dbReference type="OrthoDB" id="428480at2759"/>
<gene>
    <name evidence="12 13" type="primary">LOC106171729</name>
</gene>
<feature type="domain" description="Chitobiase/beta-hexosaminidases N-terminal" evidence="10">
    <location>
        <begin position="95"/>
        <end position="259"/>
    </location>
</feature>
<dbReference type="Pfam" id="PF02838">
    <property type="entry name" value="Glyco_hydro_20b"/>
    <property type="match status" value="1"/>
</dbReference>
<dbReference type="Pfam" id="PF00728">
    <property type="entry name" value="Glyco_hydro_20"/>
    <property type="match status" value="1"/>
</dbReference>
<evidence type="ECO:0000256" key="9">
    <source>
        <dbReference type="SAM" id="MobiDB-lite"/>
    </source>
</evidence>
<dbReference type="InterPro" id="IPR008965">
    <property type="entry name" value="CBM2/CBM3_carb-bd_dom_sf"/>
</dbReference>
<dbReference type="RefSeq" id="XP_013407630.1">
    <property type="nucleotide sequence ID" value="XM_013552176.1"/>
</dbReference>
<dbReference type="SUPFAM" id="SSF81296">
    <property type="entry name" value="E set domains"/>
    <property type="match status" value="1"/>
</dbReference>
<proteinExistence type="inferred from homology"/>
<dbReference type="EC" id="3.2.1.52" evidence="3"/>
<evidence type="ECO:0000256" key="6">
    <source>
        <dbReference type="ARBA" id="ARBA00030512"/>
    </source>
</evidence>
<name>A0A1S3JBR6_LINAN</name>
<dbReference type="PRINTS" id="PR00738">
    <property type="entry name" value="GLHYDRLASE20"/>
</dbReference>
<organism evidence="11 13">
    <name type="scientific">Lingula anatina</name>
    <name type="common">Brachiopod</name>
    <name type="synonym">Lingula unguis</name>
    <dbReference type="NCBI Taxonomy" id="7574"/>
    <lineage>
        <taxon>Eukaryota</taxon>
        <taxon>Metazoa</taxon>
        <taxon>Spiralia</taxon>
        <taxon>Lophotrochozoa</taxon>
        <taxon>Brachiopoda</taxon>
        <taxon>Linguliformea</taxon>
        <taxon>Lingulata</taxon>
        <taxon>Lingulida</taxon>
        <taxon>Linguloidea</taxon>
        <taxon>Lingulidae</taxon>
        <taxon>Lingula</taxon>
    </lineage>
</organism>
<dbReference type="InterPro" id="IPR029018">
    <property type="entry name" value="Hex-like_dom2"/>
</dbReference>
<evidence type="ECO:0000256" key="8">
    <source>
        <dbReference type="PIRSR" id="PIRSR625705-1"/>
    </source>
</evidence>
<feature type="region of interest" description="Disordered" evidence="9">
    <location>
        <begin position="50"/>
        <end position="81"/>
    </location>
</feature>
<evidence type="ECO:0000256" key="1">
    <source>
        <dbReference type="ARBA" id="ARBA00001231"/>
    </source>
</evidence>
<comment type="catalytic activity">
    <reaction evidence="1">
        <text>Hydrolysis of terminal non-reducing N-acetyl-D-hexosamine residues in N-acetyl-beta-D-hexosaminides.</text>
        <dbReference type="EC" id="3.2.1.52"/>
    </reaction>
</comment>
<dbReference type="Pfam" id="PF03174">
    <property type="entry name" value="CHB_HEX_C"/>
    <property type="match status" value="1"/>
</dbReference>
<keyword evidence="5" id="KW-0326">Glycosidase</keyword>